<organism evidence="1 2">
    <name type="scientific">Elsinoe ampelina</name>
    <dbReference type="NCBI Taxonomy" id="302913"/>
    <lineage>
        <taxon>Eukaryota</taxon>
        <taxon>Fungi</taxon>
        <taxon>Dikarya</taxon>
        <taxon>Ascomycota</taxon>
        <taxon>Pezizomycotina</taxon>
        <taxon>Dothideomycetes</taxon>
        <taxon>Dothideomycetidae</taxon>
        <taxon>Myriangiales</taxon>
        <taxon>Elsinoaceae</taxon>
        <taxon>Elsinoe</taxon>
    </lineage>
</organism>
<evidence type="ECO:0000313" key="1">
    <source>
        <dbReference type="EMBL" id="KAF2223135.1"/>
    </source>
</evidence>
<dbReference type="EMBL" id="ML992507">
    <property type="protein sequence ID" value="KAF2223135.1"/>
    <property type="molecule type" value="Genomic_DNA"/>
</dbReference>
<dbReference type="AlphaFoldDB" id="A0A6A6GBN0"/>
<gene>
    <name evidence="1" type="ORF">BDZ85DRAFT_263048</name>
</gene>
<keyword evidence="2" id="KW-1185">Reference proteome</keyword>
<name>A0A6A6GBN0_9PEZI</name>
<proteinExistence type="predicted"/>
<reference evidence="2" key="1">
    <citation type="journal article" date="2020" name="Stud. Mycol.">
        <title>101 Dothideomycetes genomes: A test case for predicting lifestyles and emergence of pathogens.</title>
        <authorList>
            <person name="Haridas S."/>
            <person name="Albert R."/>
            <person name="Binder M."/>
            <person name="Bloem J."/>
            <person name="LaButti K."/>
            <person name="Salamov A."/>
            <person name="Andreopoulos B."/>
            <person name="Baker S."/>
            <person name="Barry K."/>
            <person name="Bills G."/>
            <person name="Bluhm B."/>
            <person name="Cannon C."/>
            <person name="Castanera R."/>
            <person name="Culley D."/>
            <person name="Daum C."/>
            <person name="Ezra D."/>
            <person name="Gonzalez J."/>
            <person name="Henrissat B."/>
            <person name="Kuo A."/>
            <person name="Liang C."/>
            <person name="Lipzen A."/>
            <person name="Lutzoni F."/>
            <person name="Magnuson J."/>
            <person name="Mondo S."/>
            <person name="Nolan M."/>
            <person name="Ohm R."/>
            <person name="Pangilinan J."/>
            <person name="Park H.-J."/>
            <person name="Ramirez L."/>
            <person name="Alfaro M."/>
            <person name="Sun H."/>
            <person name="Tritt A."/>
            <person name="Yoshinaga Y."/>
            <person name="Zwiers L.-H."/>
            <person name="Turgeon B."/>
            <person name="Goodwin S."/>
            <person name="Spatafora J."/>
            <person name="Crous P."/>
            <person name="Grigoriev I."/>
        </authorList>
    </citation>
    <scope>NUCLEOTIDE SEQUENCE [LARGE SCALE GENOMIC DNA]</scope>
    <source>
        <strain evidence="2">CECT 20119</strain>
    </source>
</reference>
<sequence>MRSTVQETLSVFTLTRFQVGDDMQCSEGLWCVSCRLLWWPSLTDCHYQQAKPMALRYGLLGLTVSDHLRQQSLSTQIYYDSRRCDEQHDMQRTARTTCGCGMKPIQLYFNDQSIHRKRPMFSKSCCRDQWPHCFRMNFVEVVYACLQSCGPCL</sequence>
<dbReference type="Proteomes" id="UP000799538">
    <property type="component" value="Unassembled WGS sequence"/>
</dbReference>
<protein>
    <submittedName>
        <fullName evidence="1">Uncharacterized protein</fullName>
    </submittedName>
</protein>
<evidence type="ECO:0000313" key="2">
    <source>
        <dbReference type="Proteomes" id="UP000799538"/>
    </source>
</evidence>
<accession>A0A6A6GBN0</accession>